<evidence type="ECO:0000256" key="11">
    <source>
        <dbReference type="SAM" id="Phobius"/>
    </source>
</evidence>
<keyword evidence="5" id="KW-0808">Transferase</keyword>
<evidence type="ECO:0000256" key="2">
    <source>
        <dbReference type="ARBA" id="ARBA00004236"/>
    </source>
</evidence>
<dbReference type="InterPro" id="IPR003660">
    <property type="entry name" value="HAMP_dom"/>
</dbReference>
<feature type="domain" description="Histidine kinase" evidence="12">
    <location>
        <begin position="252"/>
        <end position="464"/>
    </location>
</feature>
<protein>
    <recommendedName>
        <fullName evidence="3">histidine kinase</fullName>
        <ecNumber evidence="3">2.7.13.3</ecNumber>
    </recommendedName>
</protein>
<evidence type="ECO:0000256" key="9">
    <source>
        <dbReference type="ARBA" id="ARBA00023012"/>
    </source>
</evidence>
<evidence type="ECO:0000256" key="4">
    <source>
        <dbReference type="ARBA" id="ARBA00022553"/>
    </source>
</evidence>
<dbReference type="SMART" id="SM00304">
    <property type="entry name" value="HAMP"/>
    <property type="match status" value="1"/>
</dbReference>
<evidence type="ECO:0000313" key="15">
    <source>
        <dbReference type="Proteomes" id="UP001596174"/>
    </source>
</evidence>
<evidence type="ECO:0000256" key="5">
    <source>
        <dbReference type="ARBA" id="ARBA00022679"/>
    </source>
</evidence>
<evidence type="ECO:0000256" key="10">
    <source>
        <dbReference type="ARBA" id="ARBA00023136"/>
    </source>
</evidence>
<evidence type="ECO:0000259" key="12">
    <source>
        <dbReference type="PROSITE" id="PS50109"/>
    </source>
</evidence>
<keyword evidence="4" id="KW-0597">Phosphoprotein</keyword>
<dbReference type="SMART" id="SM00388">
    <property type="entry name" value="HisKA"/>
    <property type="match status" value="1"/>
</dbReference>
<feature type="domain" description="HAMP" evidence="13">
    <location>
        <begin position="191"/>
        <end position="244"/>
    </location>
</feature>
<keyword evidence="9" id="KW-0902">Two-component regulatory system</keyword>
<dbReference type="Gene3D" id="1.10.287.130">
    <property type="match status" value="1"/>
</dbReference>
<dbReference type="PROSITE" id="PS50885">
    <property type="entry name" value="HAMP"/>
    <property type="match status" value="1"/>
</dbReference>
<dbReference type="SUPFAM" id="SSF55874">
    <property type="entry name" value="ATPase domain of HSP90 chaperone/DNA topoisomerase II/histidine kinase"/>
    <property type="match status" value="1"/>
</dbReference>
<dbReference type="PROSITE" id="PS50109">
    <property type="entry name" value="HIS_KIN"/>
    <property type="match status" value="1"/>
</dbReference>
<dbReference type="InterPro" id="IPR003661">
    <property type="entry name" value="HisK_dim/P_dom"/>
</dbReference>
<keyword evidence="10 11" id="KW-0472">Membrane</keyword>
<dbReference type="SMART" id="SM00387">
    <property type="entry name" value="HATPase_c"/>
    <property type="match status" value="1"/>
</dbReference>
<accession>A0ABW1G5F4</accession>
<comment type="subcellular location">
    <subcellularLocation>
        <location evidence="2">Cell membrane</location>
    </subcellularLocation>
</comment>
<dbReference type="GO" id="GO:0016301">
    <property type="term" value="F:kinase activity"/>
    <property type="evidence" value="ECO:0007669"/>
    <property type="project" value="UniProtKB-KW"/>
</dbReference>
<keyword evidence="7 14" id="KW-0418">Kinase</keyword>
<organism evidence="14 15">
    <name type="scientific">Streptacidiphilus monticola</name>
    <dbReference type="NCBI Taxonomy" id="2161674"/>
    <lineage>
        <taxon>Bacteria</taxon>
        <taxon>Bacillati</taxon>
        <taxon>Actinomycetota</taxon>
        <taxon>Actinomycetes</taxon>
        <taxon>Kitasatosporales</taxon>
        <taxon>Streptomycetaceae</taxon>
        <taxon>Streptacidiphilus</taxon>
    </lineage>
</organism>
<evidence type="ECO:0000256" key="6">
    <source>
        <dbReference type="ARBA" id="ARBA00022692"/>
    </source>
</evidence>
<dbReference type="Pfam" id="PF00512">
    <property type="entry name" value="HisKA"/>
    <property type="match status" value="1"/>
</dbReference>
<evidence type="ECO:0000256" key="1">
    <source>
        <dbReference type="ARBA" id="ARBA00000085"/>
    </source>
</evidence>
<evidence type="ECO:0000256" key="8">
    <source>
        <dbReference type="ARBA" id="ARBA00022989"/>
    </source>
</evidence>
<dbReference type="SUPFAM" id="SSF47384">
    <property type="entry name" value="Homodimeric domain of signal transducing histidine kinase"/>
    <property type="match status" value="1"/>
</dbReference>
<dbReference type="PRINTS" id="PR00344">
    <property type="entry name" value="BCTRLSENSOR"/>
</dbReference>
<evidence type="ECO:0000256" key="3">
    <source>
        <dbReference type="ARBA" id="ARBA00012438"/>
    </source>
</evidence>
<dbReference type="RefSeq" id="WP_380584480.1">
    <property type="nucleotide sequence ID" value="NZ_JBHSQJ010000072.1"/>
</dbReference>
<dbReference type="Gene3D" id="6.10.340.10">
    <property type="match status" value="1"/>
</dbReference>
<keyword evidence="6 11" id="KW-0812">Transmembrane</keyword>
<dbReference type="SUPFAM" id="SSF158472">
    <property type="entry name" value="HAMP domain-like"/>
    <property type="match status" value="1"/>
</dbReference>
<dbReference type="PROSITE" id="PS51257">
    <property type="entry name" value="PROKAR_LIPOPROTEIN"/>
    <property type="match status" value="1"/>
</dbReference>
<dbReference type="EC" id="2.7.13.3" evidence="3"/>
<dbReference type="PANTHER" id="PTHR45436">
    <property type="entry name" value="SENSOR HISTIDINE KINASE YKOH"/>
    <property type="match status" value="1"/>
</dbReference>
<dbReference type="CDD" id="cd06225">
    <property type="entry name" value="HAMP"/>
    <property type="match status" value="1"/>
</dbReference>
<evidence type="ECO:0000256" key="7">
    <source>
        <dbReference type="ARBA" id="ARBA00022777"/>
    </source>
</evidence>
<keyword evidence="8 11" id="KW-1133">Transmembrane helix</keyword>
<dbReference type="Gene3D" id="3.30.565.10">
    <property type="entry name" value="Histidine kinase-like ATPase, C-terminal domain"/>
    <property type="match status" value="1"/>
</dbReference>
<name>A0ABW1G5F4_9ACTN</name>
<gene>
    <name evidence="14" type="ORF">ACFP3V_17675</name>
</gene>
<evidence type="ECO:0000313" key="14">
    <source>
        <dbReference type="EMBL" id="MFC5909041.1"/>
    </source>
</evidence>
<dbReference type="InterPro" id="IPR036097">
    <property type="entry name" value="HisK_dim/P_sf"/>
</dbReference>
<sequence length="464" mass="48950">MRTRLLGILLALMACVLAALGIPLAVSEARAEQQHLLVDRIDDTARFAVLAQNVMAEPDNLELRTTLDTELRRYHDVYGIGIGVFALDGYAIAAAPTDWRNARTGPSAEPFQTALDGRRSHDPGQAWPWQHGRQLVVASPVVREGDVVAVVVTSSPTGPLGARILHGWLWIAGGEAVAVLLAVAAAVGLTGWVLRPVRDLDKVTHDIATGRLASRVAPAGGPPELRRLARAFNEMADHVEAVLDQQRAFVADASHQLRNPLAALMLRVEALGMELPPGHEQELQSVRVEGQRLARVLDDLLGLAVAENAGPVVEPCDVAGVARERAEGWAPLARERGVSVDTAGVPAGPVSGLADPVGFGSALDAVLDNAIKFTPAGGTVRLAAREEDGHAVVTVTDAGPGLDEEELSRIGDRFWRSPHQQNVAGSGLGLSIARALLGAGGGTLAFRPAEPHGLTVVLTVPRQD</sequence>
<dbReference type="InterPro" id="IPR003594">
    <property type="entry name" value="HATPase_dom"/>
</dbReference>
<comment type="caution">
    <text evidence="14">The sequence shown here is derived from an EMBL/GenBank/DDBJ whole genome shotgun (WGS) entry which is preliminary data.</text>
</comment>
<reference evidence="15" key="1">
    <citation type="journal article" date="2019" name="Int. J. Syst. Evol. Microbiol.">
        <title>The Global Catalogue of Microorganisms (GCM) 10K type strain sequencing project: providing services to taxonomists for standard genome sequencing and annotation.</title>
        <authorList>
            <consortium name="The Broad Institute Genomics Platform"/>
            <consortium name="The Broad Institute Genome Sequencing Center for Infectious Disease"/>
            <person name="Wu L."/>
            <person name="Ma J."/>
        </authorList>
    </citation>
    <scope>NUCLEOTIDE SEQUENCE [LARGE SCALE GENOMIC DNA]</scope>
    <source>
        <strain evidence="15">JCM 4816</strain>
    </source>
</reference>
<dbReference type="EMBL" id="JBHSQJ010000072">
    <property type="protein sequence ID" value="MFC5909041.1"/>
    <property type="molecule type" value="Genomic_DNA"/>
</dbReference>
<dbReference type="InterPro" id="IPR036890">
    <property type="entry name" value="HATPase_C_sf"/>
</dbReference>
<dbReference type="CDD" id="cd00075">
    <property type="entry name" value="HATPase"/>
    <property type="match status" value="1"/>
</dbReference>
<dbReference type="PANTHER" id="PTHR45436:SF5">
    <property type="entry name" value="SENSOR HISTIDINE KINASE TRCS"/>
    <property type="match status" value="1"/>
</dbReference>
<dbReference type="Pfam" id="PF02518">
    <property type="entry name" value="HATPase_c"/>
    <property type="match status" value="1"/>
</dbReference>
<dbReference type="Proteomes" id="UP001596174">
    <property type="component" value="Unassembled WGS sequence"/>
</dbReference>
<dbReference type="InterPro" id="IPR050428">
    <property type="entry name" value="TCS_sensor_his_kinase"/>
</dbReference>
<keyword evidence="15" id="KW-1185">Reference proteome</keyword>
<evidence type="ECO:0000259" key="13">
    <source>
        <dbReference type="PROSITE" id="PS50885"/>
    </source>
</evidence>
<comment type="catalytic activity">
    <reaction evidence="1">
        <text>ATP + protein L-histidine = ADP + protein N-phospho-L-histidine.</text>
        <dbReference type="EC" id="2.7.13.3"/>
    </reaction>
</comment>
<proteinExistence type="predicted"/>
<dbReference type="CDD" id="cd00082">
    <property type="entry name" value="HisKA"/>
    <property type="match status" value="1"/>
</dbReference>
<dbReference type="Pfam" id="PF00672">
    <property type="entry name" value="HAMP"/>
    <property type="match status" value="1"/>
</dbReference>
<dbReference type="InterPro" id="IPR005467">
    <property type="entry name" value="His_kinase_dom"/>
</dbReference>
<feature type="transmembrane region" description="Helical" evidence="11">
    <location>
        <begin position="168"/>
        <end position="194"/>
    </location>
</feature>
<dbReference type="InterPro" id="IPR004358">
    <property type="entry name" value="Sig_transdc_His_kin-like_C"/>
</dbReference>